<reference evidence="1 2" key="1">
    <citation type="journal article" date="2012" name="J. Bacteriol.">
        <title>Genome Sequence of the Protease-Producing Bacterium Rheinheimera nanhaiensis E407-8T, Isolated from Deep-Sea Sediment of the South China Sea.</title>
        <authorList>
            <person name="Zhang X.-Y."/>
            <person name="Zhang Y.-J."/>
            <person name="Qin Q.-L."/>
            <person name="Xie B.-B."/>
            <person name="Chen X.-L."/>
            <person name="Zhou B.-C."/>
            <person name="Zhang Y.-Z."/>
        </authorList>
    </citation>
    <scope>NUCLEOTIDE SEQUENCE [LARGE SCALE GENOMIC DNA]</scope>
    <source>
        <strain evidence="1 2">E407-8</strain>
    </source>
</reference>
<protein>
    <submittedName>
        <fullName evidence="1">Uncharacterized protein</fullName>
    </submittedName>
</protein>
<evidence type="ECO:0000313" key="2">
    <source>
        <dbReference type="Proteomes" id="UP000004374"/>
    </source>
</evidence>
<comment type="caution">
    <text evidence="1">The sequence shown here is derived from an EMBL/GenBank/DDBJ whole genome shotgun (WGS) entry which is preliminary data.</text>
</comment>
<dbReference type="Proteomes" id="UP000004374">
    <property type="component" value="Unassembled WGS sequence"/>
</dbReference>
<name>I1E034_9GAMM</name>
<evidence type="ECO:0000313" key="1">
    <source>
        <dbReference type="EMBL" id="GAB59662.1"/>
    </source>
</evidence>
<dbReference type="AlphaFoldDB" id="I1E034"/>
<keyword evidence="2" id="KW-1185">Reference proteome</keyword>
<organism evidence="1 2">
    <name type="scientific">Rheinheimera nanhaiensis E407-8</name>
    <dbReference type="NCBI Taxonomy" id="562729"/>
    <lineage>
        <taxon>Bacteria</taxon>
        <taxon>Pseudomonadati</taxon>
        <taxon>Pseudomonadota</taxon>
        <taxon>Gammaproteobacteria</taxon>
        <taxon>Chromatiales</taxon>
        <taxon>Chromatiaceae</taxon>
        <taxon>Rheinheimera</taxon>
    </lineage>
</organism>
<sequence length="39" mass="4475">MKKHWLKALWLLLALLLAAAWWGWQAGGIQLLQPGMAWC</sequence>
<proteinExistence type="predicted"/>
<dbReference type="EMBL" id="BAFK01000016">
    <property type="protein sequence ID" value="GAB59662.1"/>
    <property type="molecule type" value="Genomic_DNA"/>
</dbReference>
<gene>
    <name evidence="1" type="ORF">RNAN_2668</name>
</gene>
<accession>I1E034</accession>